<proteinExistence type="predicted"/>
<keyword evidence="1" id="KW-0732">Signal</keyword>
<evidence type="ECO:0000313" key="2">
    <source>
        <dbReference type="EMBL" id="ATX82348.1"/>
    </source>
</evidence>
<dbReference type="RefSeq" id="WP_100265709.1">
    <property type="nucleotide sequence ID" value="NZ_CP018800.1"/>
</dbReference>
<dbReference type="KEGG" id="mfn:Ga0123462_1485"/>
<accession>A0A2K8L4V3</accession>
<gene>
    <name evidence="2" type="ORF">Ga0123462_1485</name>
</gene>
<dbReference type="Proteomes" id="UP000231637">
    <property type="component" value="Chromosome"/>
</dbReference>
<dbReference type="AlphaFoldDB" id="A0A2K8L4V3"/>
<keyword evidence="3" id="KW-1185">Reference proteome</keyword>
<sequence length="177" mass="19729">MHKLLFVSLSTFLMLGLNAACIDTAYAGITSVTHKVVRSDGSQATKDDKHEFNGGSRSFFENINEPSTMLGWVEDVTESEAYREGWVRIYLDWPVTLKSIVLHKATTGDKSIGDGWVNLEVQTVKGKWVRVFNRQAQDVKKPVSISKELQAIGPTKGVRITFRSPTSIRVGPIDLNF</sequence>
<evidence type="ECO:0000313" key="3">
    <source>
        <dbReference type="Proteomes" id="UP000231637"/>
    </source>
</evidence>
<protein>
    <recommendedName>
        <fullName evidence="4">F5/8 type C domain-containing protein</fullName>
    </recommendedName>
</protein>
<evidence type="ECO:0000256" key="1">
    <source>
        <dbReference type="SAM" id="SignalP"/>
    </source>
</evidence>
<dbReference type="EMBL" id="CP018800">
    <property type="protein sequence ID" value="ATX82348.1"/>
    <property type="molecule type" value="Genomic_DNA"/>
</dbReference>
<evidence type="ECO:0008006" key="4">
    <source>
        <dbReference type="Google" id="ProtNLM"/>
    </source>
</evidence>
<dbReference type="OrthoDB" id="9825519at2"/>
<name>A0A2K8L4V3_9PROT</name>
<feature type="signal peptide" evidence="1">
    <location>
        <begin position="1"/>
        <end position="19"/>
    </location>
</feature>
<organism evidence="2 3">
    <name type="scientific">Mariprofundus ferrinatatus</name>
    <dbReference type="NCBI Taxonomy" id="1921087"/>
    <lineage>
        <taxon>Bacteria</taxon>
        <taxon>Pseudomonadati</taxon>
        <taxon>Pseudomonadota</taxon>
        <taxon>Candidatius Mariprofundia</taxon>
        <taxon>Mariprofundales</taxon>
        <taxon>Mariprofundaceae</taxon>
        <taxon>Mariprofundus</taxon>
    </lineage>
</organism>
<reference evidence="2 3" key="1">
    <citation type="submission" date="2016-12" db="EMBL/GenBank/DDBJ databases">
        <title>Isolation and genomic insights into novel planktonic Zetaproteobacteria from stratified waters of the Chesapeake Bay.</title>
        <authorList>
            <person name="McAllister S.M."/>
            <person name="Kato S."/>
            <person name="Chan C.S."/>
            <person name="Chiu B.K."/>
            <person name="Field E.K."/>
        </authorList>
    </citation>
    <scope>NUCLEOTIDE SEQUENCE [LARGE SCALE GENOMIC DNA]</scope>
    <source>
        <strain evidence="2 3">CP-8</strain>
    </source>
</reference>
<feature type="chain" id="PRO_5014622802" description="F5/8 type C domain-containing protein" evidence="1">
    <location>
        <begin position="20"/>
        <end position="177"/>
    </location>
</feature>